<dbReference type="Proteomes" id="UP001185254">
    <property type="component" value="Unassembled WGS sequence"/>
</dbReference>
<protein>
    <submittedName>
        <fullName evidence="5">AraC-like DNA-binding protein</fullName>
    </submittedName>
</protein>
<dbReference type="PANTHER" id="PTHR47894">
    <property type="entry name" value="HTH-TYPE TRANSCRIPTIONAL REGULATOR GADX"/>
    <property type="match status" value="1"/>
</dbReference>
<sequence length="361" mass="39702">MKTPMLGAIADQQYVSGQQSARCTRGNAMETMLRSVAMSGYFDVTRRLGLNPVELAQQVGVDPAALANPDSRVAVAPCCRLLELTARMASSPTFALQMAETRHQFGTGVVNVLLAHKRTLRDVLLAAAEYRHLLNEALAVYVEDAGATVTIREELVVDAGTPTNQAIELALGVLARHSSALLGVHWKPRSVHFTHAGPADLTFHRRFFGCPMQFGSDFNGFVCAAADLDYPNPAADPELVRYAESLAAPLKEAGTDSTALEVRKAIYLLLPLEQGTVEPVARHLGLSVRTMQRQLELVETSFSDLVDEVRRELAVRYMSNSRYPIGRVAALLGYSQQGSFTNWFRSRFGMAPRDWRNRQAK</sequence>
<evidence type="ECO:0000313" key="6">
    <source>
        <dbReference type="Proteomes" id="UP001185254"/>
    </source>
</evidence>
<dbReference type="Gene3D" id="1.10.10.60">
    <property type="entry name" value="Homeodomain-like"/>
    <property type="match status" value="1"/>
</dbReference>
<dbReference type="EMBL" id="JAVDQN010000002">
    <property type="protein sequence ID" value="MDR6375490.1"/>
    <property type="molecule type" value="Genomic_DNA"/>
</dbReference>
<feature type="domain" description="HTH araC/xylS-type" evidence="4">
    <location>
        <begin position="276"/>
        <end position="358"/>
    </location>
</feature>
<dbReference type="PROSITE" id="PS01124">
    <property type="entry name" value="HTH_ARAC_FAMILY_2"/>
    <property type="match status" value="1"/>
</dbReference>
<keyword evidence="1" id="KW-0805">Transcription regulation</keyword>
<evidence type="ECO:0000259" key="4">
    <source>
        <dbReference type="PROSITE" id="PS01124"/>
    </source>
</evidence>
<dbReference type="SUPFAM" id="SSF46689">
    <property type="entry name" value="Homeodomain-like"/>
    <property type="match status" value="1"/>
</dbReference>
<evidence type="ECO:0000256" key="2">
    <source>
        <dbReference type="ARBA" id="ARBA00023125"/>
    </source>
</evidence>
<evidence type="ECO:0000256" key="3">
    <source>
        <dbReference type="ARBA" id="ARBA00023163"/>
    </source>
</evidence>
<dbReference type="Pfam" id="PF12625">
    <property type="entry name" value="Arabinose_bd"/>
    <property type="match status" value="1"/>
</dbReference>
<gene>
    <name evidence="5" type="ORF">J2776_002190</name>
</gene>
<organism evidence="5 6">
    <name type="scientific">Paraburkholderia caledonica</name>
    <dbReference type="NCBI Taxonomy" id="134536"/>
    <lineage>
        <taxon>Bacteria</taxon>
        <taxon>Pseudomonadati</taxon>
        <taxon>Pseudomonadota</taxon>
        <taxon>Betaproteobacteria</taxon>
        <taxon>Burkholderiales</taxon>
        <taxon>Burkholderiaceae</taxon>
        <taxon>Paraburkholderia</taxon>
    </lineage>
</organism>
<proteinExistence type="predicted"/>
<dbReference type="SMART" id="SM00342">
    <property type="entry name" value="HTH_ARAC"/>
    <property type="match status" value="1"/>
</dbReference>
<reference evidence="5 6" key="1">
    <citation type="submission" date="2023-07" db="EMBL/GenBank/DDBJ databases">
        <title>Sorghum-associated microbial communities from plants grown in Nebraska, USA.</title>
        <authorList>
            <person name="Schachtman D."/>
        </authorList>
    </citation>
    <scope>NUCLEOTIDE SEQUENCE [LARGE SCALE GENOMIC DNA]</scope>
    <source>
        <strain evidence="5 6">DS1039</strain>
    </source>
</reference>
<keyword evidence="6" id="KW-1185">Reference proteome</keyword>
<dbReference type="PANTHER" id="PTHR47894:SF4">
    <property type="entry name" value="HTH-TYPE TRANSCRIPTIONAL REGULATOR GADX"/>
    <property type="match status" value="1"/>
</dbReference>
<dbReference type="InterPro" id="IPR009057">
    <property type="entry name" value="Homeodomain-like_sf"/>
</dbReference>
<evidence type="ECO:0000313" key="5">
    <source>
        <dbReference type="EMBL" id="MDR6375490.1"/>
    </source>
</evidence>
<keyword evidence="2" id="KW-0238">DNA-binding</keyword>
<evidence type="ECO:0000256" key="1">
    <source>
        <dbReference type="ARBA" id="ARBA00023015"/>
    </source>
</evidence>
<comment type="caution">
    <text evidence="5">The sequence shown here is derived from an EMBL/GenBank/DDBJ whole genome shotgun (WGS) entry which is preliminary data.</text>
</comment>
<name>A0ABU1KWZ7_9BURK</name>
<dbReference type="Pfam" id="PF12833">
    <property type="entry name" value="HTH_18"/>
    <property type="match status" value="1"/>
</dbReference>
<accession>A0ABU1KWZ7</accession>
<dbReference type="InterPro" id="IPR018060">
    <property type="entry name" value="HTH_AraC"/>
</dbReference>
<dbReference type="InterPro" id="IPR032687">
    <property type="entry name" value="AraC-type_N"/>
</dbReference>
<keyword evidence="3" id="KW-0804">Transcription</keyword>